<gene>
    <name evidence="1" type="ORF">SADUNF_Sadunf03G0167100</name>
</gene>
<organism evidence="1 2">
    <name type="scientific">Salix dunnii</name>
    <dbReference type="NCBI Taxonomy" id="1413687"/>
    <lineage>
        <taxon>Eukaryota</taxon>
        <taxon>Viridiplantae</taxon>
        <taxon>Streptophyta</taxon>
        <taxon>Embryophyta</taxon>
        <taxon>Tracheophyta</taxon>
        <taxon>Spermatophyta</taxon>
        <taxon>Magnoliopsida</taxon>
        <taxon>eudicotyledons</taxon>
        <taxon>Gunneridae</taxon>
        <taxon>Pentapetalae</taxon>
        <taxon>rosids</taxon>
        <taxon>fabids</taxon>
        <taxon>Malpighiales</taxon>
        <taxon>Salicaceae</taxon>
        <taxon>Saliceae</taxon>
        <taxon>Salix</taxon>
    </lineage>
</organism>
<sequence>MTTSAFNDNRLTHHQREPGAEMYDISVIFEIMPSCMKNPMLDFYTEGSCFLGFKGEQARRTISRNG</sequence>
<dbReference type="EMBL" id="JADGMS010000003">
    <property type="protein sequence ID" value="KAF9686520.1"/>
    <property type="molecule type" value="Genomic_DNA"/>
</dbReference>
<comment type="caution">
    <text evidence="1">The sequence shown here is derived from an EMBL/GenBank/DDBJ whole genome shotgun (WGS) entry which is preliminary data.</text>
</comment>
<evidence type="ECO:0000313" key="2">
    <source>
        <dbReference type="Proteomes" id="UP000657918"/>
    </source>
</evidence>
<accession>A0A835TEL8</accession>
<evidence type="ECO:0000313" key="1">
    <source>
        <dbReference type="EMBL" id="KAF9686520.1"/>
    </source>
</evidence>
<protein>
    <submittedName>
        <fullName evidence="1">Uncharacterized protein</fullName>
    </submittedName>
</protein>
<reference evidence="1 2" key="1">
    <citation type="submission" date="2020-10" db="EMBL/GenBank/DDBJ databases">
        <title>Plant Genome Project.</title>
        <authorList>
            <person name="Zhang R.-G."/>
        </authorList>
    </citation>
    <scope>NUCLEOTIDE SEQUENCE [LARGE SCALE GENOMIC DNA]</scope>
    <source>
        <strain evidence="1">FAFU-HL-1</strain>
        <tissue evidence="1">Leaf</tissue>
    </source>
</reference>
<dbReference type="AlphaFoldDB" id="A0A835TEL8"/>
<keyword evidence="2" id="KW-1185">Reference proteome</keyword>
<proteinExistence type="predicted"/>
<dbReference type="Proteomes" id="UP000657918">
    <property type="component" value="Unassembled WGS sequence"/>
</dbReference>
<name>A0A835TEL8_9ROSI</name>